<evidence type="ECO:0000313" key="5">
    <source>
        <dbReference type="Proteomes" id="UP001205185"/>
    </source>
</evidence>
<evidence type="ECO:0000313" key="4">
    <source>
        <dbReference type="EMBL" id="MCP2272531.1"/>
    </source>
</evidence>
<reference evidence="4 5" key="1">
    <citation type="submission" date="2022-06" db="EMBL/GenBank/DDBJ databases">
        <title>Genomic Encyclopedia of Archaeal and Bacterial Type Strains, Phase II (KMG-II): from individual species to whole genera.</title>
        <authorList>
            <person name="Goeker M."/>
        </authorList>
    </citation>
    <scope>NUCLEOTIDE SEQUENCE [LARGE SCALE GENOMIC DNA]</scope>
    <source>
        <strain evidence="4 5">DSM 44255</strain>
    </source>
</reference>
<accession>A0ABT1IIR5</accession>
<sequence>MRARQIMSTPVIAVSPEDTVKHAATLLARHGFTALPVVDDDRLVGMVTEADVVRDRIPADARTRGLDGAPTPPPRTVGAVMTTPAVGIGAGTDVAVVARTMLEDRSRCLPVVDGGQVVGVITRADLVRVLARADDRIAADVRRHLGTYGGPDRYTVAVRDGEATITDTFDDATEHHVARVLAEAVPGVVRAQVRAAT</sequence>
<evidence type="ECO:0000256" key="2">
    <source>
        <dbReference type="PROSITE-ProRule" id="PRU00703"/>
    </source>
</evidence>
<proteinExistence type="predicted"/>
<dbReference type="InterPro" id="IPR000644">
    <property type="entry name" value="CBS_dom"/>
</dbReference>
<dbReference type="PANTHER" id="PTHR43080">
    <property type="entry name" value="CBS DOMAIN-CONTAINING PROTEIN CBSX3, MITOCHONDRIAL"/>
    <property type="match status" value="1"/>
</dbReference>
<dbReference type="InterPro" id="IPR051257">
    <property type="entry name" value="Diverse_CBS-Domain"/>
</dbReference>
<evidence type="ECO:0000256" key="1">
    <source>
        <dbReference type="ARBA" id="ARBA00023122"/>
    </source>
</evidence>
<dbReference type="PANTHER" id="PTHR43080:SF29">
    <property type="entry name" value="OS02G0818000 PROTEIN"/>
    <property type="match status" value="1"/>
</dbReference>
<dbReference type="PROSITE" id="PS51371">
    <property type="entry name" value="CBS"/>
    <property type="match status" value="2"/>
</dbReference>
<name>A0ABT1IIR5_9PSEU</name>
<dbReference type="InterPro" id="IPR046342">
    <property type="entry name" value="CBS_dom_sf"/>
</dbReference>
<dbReference type="SMART" id="SM00116">
    <property type="entry name" value="CBS"/>
    <property type="match status" value="2"/>
</dbReference>
<dbReference type="RefSeq" id="WP_253889458.1">
    <property type="nucleotide sequence ID" value="NZ_BAAAVB010000008.1"/>
</dbReference>
<protein>
    <submittedName>
        <fullName evidence="4">CBS domain-containing protein</fullName>
    </submittedName>
</protein>
<keyword evidence="1 2" id="KW-0129">CBS domain</keyword>
<dbReference type="Pfam" id="PF00571">
    <property type="entry name" value="CBS"/>
    <property type="match status" value="2"/>
</dbReference>
<gene>
    <name evidence="4" type="ORF">LV75_005057</name>
</gene>
<dbReference type="Gene3D" id="3.10.580.10">
    <property type="entry name" value="CBS-domain"/>
    <property type="match status" value="1"/>
</dbReference>
<organism evidence="4 5">
    <name type="scientific">Actinokineospora diospyrosa</name>
    <dbReference type="NCBI Taxonomy" id="103728"/>
    <lineage>
        <taxon>Bacteria</taxon>
        <taxon>Bacillati</taxon>
        <taxon>Actinomycetota</taxon>
        <taxon>Actinomycetes</taxon>
        <taxon>Pseudonocardiales</taxon>
        <taxon>Pseudonocardiaceae</taxon>
        <taxon>Actinokineospora</taxon>
    </lineage>
</organism>
<dbReference type="SUPFAM" id="SSF54631">
    <property type="entry name" value="CBS-domain pair"/>
    <property type="match status" value="1"/>
</dbReference>
<evidence type="ECO:0000259" key="3">
    <source>
        <dbReference type="PROSITE" id="PS51371"/>
    </source>
</evidence>
<feature type="domain" description="CBS" evidence="3">
    <location>
        <begin position="7"/>
        <end position="64"/>
    </location>
</feature>
<keyword evidence="5" id="KW-1185">Reference proteome</keyword>
<dbReference type="Proteomes" id="UP001205185">
    <property type="component" value="Unassembled WGS sequence"/>
</dbReference>
<feature type="domain" description="CBS" evidence="3">
    <location>
        <begin position="81"/>
        <end position="136"/>
    </location>
</feature>
<comment type="caution">
    <text evidence="4">The sequence shown here is derived from an EMBL/GenBank/DDBJ whole genome shotgun (WGS) entry which is preliminary data.</text>
</comment>
<dbReference type="EMBL" id="JAMTCO010000013">
    <property type="protein sequence ID" value="MCP2272531.1"/>
    <property type="molecule type" value="Genomic_DNA"/>
</dbReference>